<dbReference type="InterPro" id="IPR043502">
    <property type="entry name" value="DNA/RNA_pol_sf"/>
</dbReference>
<reference evidence="9" key="1">
    <citation type="journal article" date="2013" name="Nat. Biotechnol.">
        <title>Draft genome sequence of chickpea (Cicer arietinum) provides a resource for trait improvement.</title>
        <authorList>
            <person name="Varshney R.K."/>
            <person name="Song C."/>
            <person name="Saxena R.K."/>
            <person name="Azam S."/>
            <person name="Yu S."/>
            <person name="Sharpe A.G."/>
            <person name="Cannon S."/>
            <person name="Baek J."/>
            <person name="Rosen B.D."/>
            <person name="Tar'an B."/>
            <person name="Millan T."/>
            <person name="Zhang X."/>
            <person name="Ramsay L.D."/>
            <person name="Iwata A."/>
            <person name="Wang Y."/>
            <person name="Nelson W."/>
            <person name="Farmer A.D."/>
            <person name="Gaur P.M."/>
            <person name="Soderlund C."/>
            <person name="Penmetsa R.V."/>
            <person name="Xu C."/>
            <person name="Bharti A.K."/>
            <person name="He W."/>
            <person name="Winter P."/>
            <person name="Zhao S."/>
            <person name="Hane J.K."/>
            <person name="Carrasquilla-Garcia N."/>
            <person name="Condie J.A."/>
            <person name="Upadhyaya H.D."/>
            <person name="Luo M.C."/>
            <person name="Thudi M."/>
            <person name="Gowda C.L."/>
            <person name="Singh N.P."/>
            <person name="Lichtenzveig J."/>
            <person name="Gali K.K."/>
            <person name="Rubio J."/>
            <person name="Nadarajan N."/>
            <person name="Dolezel J."/>
            <person name="Bansal K.C."/>
            <person name="Xu X."/>
            <person name="Edwards D."/>
            <person name="Zhang G."/>
            <person name="Kahl G."/>
            <person name="Gil J."/>
            <person name="Singh K.B."/>
            <person name="Datta S.K."/>
            <person name="Jackson S.A."/>
            <person name="Wang J."/>
            <person name="Cook D.R."/>
        </authorList>
    </citation>
    <scope>NUCLEOTIDE SEQUENCE [LARGE SCALE GENOMIC DNA]</scope>
    <source>
        <strain evidence="9">cv. CDC Frontier</strain>
    </source>
</reference>
<dbReference type="InterPro" id="IPR043128">
    <property type="entry name" value="Rev_trsase/Diguanyl_cyclase"/>
</dbReference>
<dbReference type="GO" id="GO:0003964">
    <property type="term" value="F:RNA-directed DNA polymerase activity"/>
    <property type="evidence" value="ECO:0007669"/>
    <property type="project" value="UniProtKB-KW"/>
</dbReference>
<dbReference type="InterPro" id="IPR000477">
    <property type="entry name" value="RT_dom"/>
</dbReference>
<evidence type="ECO:0000259" key="8">
    <source>
        <dbReference type="PROSITE" id="PS50878"/>
    </source>
</evidence>
<keyword evidence="9" id="KW-1185">Reference proteome</keyword>
<dbReference type="GO" id="GO:0008233">
    <property type="term" value="F:peptidase activity"/>
    <property type="evidence" value="ECO:0007669"/>
    <property type="project" value="UniProtKB-KW"/>
</dbReference>
<keyword evidence="6" id="KW-0378">Hydrolase</keyword>
<reference evidence="10" key="2">
    <citation type="submission" date="2025-08" db="UniProtKB">
        <authorList>
            <consortium name="RefSeq"/>
        </authorList>
    </citation>
    <scope>IDENTIFICATION</scope>
    <source>
        <tissue evidence="10">Etiolated seedlings</tissue>
    </source>
</reference>
<sequence>MKEEDVEKTAFRTHEGLYEFLVMPFGLSNAPSTFQALMNEVLKPFLRKFALVFFDDILVYSPDLSSHVSHLKQILELLAQHSLKANKKKCSFGQLSLEYLGHIISGEGVSADKSKVAAMQNWPIPTDIKGLRGFLGLTGYYRRFVRDYGKLAKPLTDLLKKDHFHWSEEVVSAFQSLKSAMIDLPMLAAPDFEKVFIIETDASSKGLGVVLM</sequence>
<dbReference type="SUPFAM" id="SSF56672">
    <property type="entry name" value="DNA/RNA polymerases"/>
    <property type="match status" value="1"/>
</dbReference>
<evidence type="ECO:0000256" key="1">
    <source>
        <dbReference type="ARBA" id="ARBA00022670"/>
    </source>
</evidence>
<keyword evidence="1" id="KW-0645">Protease</keyword>
<keyword evidence="5" id="KW-0255">Endonuclease</keyword>
<evidence type="ECO:0000256" key="7">
    <source>
        <dbReference type="ARBA" id="ARBA00022918"/>
    </source>
</evidence>
<dbReference type="OrthoDB" id="1928132at2759"/>
<accession>A0A3Q7XYK2</accession>
<dbReference type="FunFam" id="3.30.70.270:FF:000003">
    <property type="entry name" value="Transposon Ty3-G Gag-Pol polyprotein"/>
    <property type="match status" value="1"/>
</dbReference>
<dbReference type="Pfam" id="PF00078">
    <property type="entry name" value="RVT_1"/>
    <property type="match status" value="1"/>
</dbReference>
<feature type="domain" description="Reverse transcriptase" evidence="8">
    <location>
        <begin position="1"/>
        <end position="104"/>
    </location>
</feature>
<dbReference type="Gene3D" id="3.10.10.10">
    <property type="entry name" value="HIV Type 1 Reverse Transcriptase, subunit A, domain 1"/>
    <property type="match status" value="1"/>
</dbReference>
<dbReference type="GeneID" id="113786244"/>
<dbReference type="RefSeq" id="XP_027189386.1">
    <property type="nucleotide sequence ID" value="XM_027333585.1"/>
</dbReference>
<evidence type="ECO:0000256" key="5">
    <source>
        <dbReference type="ARBA" id="ARBA00022759"/>
    </source>
</evidence>
<evidence type="ECO:0000313" key="9">
    <source>
        <dbReference type="Proteomes" id="UP000087171"/>
    </source>
</evidence>
<evidence type="ECO:0000313" key="10">
    <source>
        <dbReference type="RefSeq" id="XP_027189386.1"/>
    </source>
</evidence>
<dbReference type="CDD" id="cd01647">
    <property type="entry name" value="RT_LTR"/>
    <property type="match status" value="1"/>
</dbReference>
<dbReference type="Pfam" id="PF17919">
    <property type="entry name" value="RT_RNaseH_2"/>
    <property type="match status" value="1"/>
</dbReference>
<dbReference type="KEGG" id="cam:113786244"/>
<dbReference type="InterPro" id="IPR051320">
    <property type="entry name" value="Viral_Replic_Matur_Polypro"/>
</dbReference>
<evidence type="ECO:0000256" key="6">
    <source>
        <dbReference type="ARBA" id="ARBA00022801"/>
    </source>
</evidence>
<dbReference type="FunFam" id="3.10.10.10:FF:000007">
    <property type="entry name" value="Retrovirus-related Pol polyprotein from transposon 17.6-like Protein"/>
    <property type="match status" value="1"/>
</dbReference>
<dbReference type="AlphaFoldDB" id="A0A3Q7XYK2"/>
<keyword evidence="7" id="KW-0695">RNA-directed DNA polymerase</keyword>
<dbReference type="GO" id="GO:0006508">
    <property type="term" value="P:proteolysis"/>
    <property type="evidence" value="ECO:0007669"/>
    <property type="project" value="UniProtKB-KW"/>
</dbReference>
<dbReference type="FunFam" id="3.30.70.270:FF:000020">
    <property type="entry name" value="Transposon Tf2-6 polyprotein-like Protein"/>
    <property type="match status" value="1"/>
</dbReference>
<dbReference type="STRING" id="3827.A0A3Q7XYK2"/>
<name>A0A3Q7XYK2_CICAR</name>
<evidence type="ECO:0000256" key="4">
    <source>
        <dbReference type="ARBA" id="ARBA00022722"/>
    </source>
</evidence>
<evidence type="ECO:0000256" key="2">
    <source>
        <dbReference type="ARBA" id="ARBA00022679"/>
    </source>
</evidence>
<dbReference type="Gene3D" id="3.30.70.270">
    <property type="match status" value="2"/>
</dbReference>
<gene>
    <name evidence="10" type="primary">LOC113786244</name>
</gene>
<protein>
    <submittedName>
        <fullName evidence="10">Uncharacterized protein LOC113786244</fullName>
    </submittedName>
</protein>
<dbReference type="Proteomes" id="UP000087171">
    <property type="component" value="Chromosome Ca4"/>
</dbReference>
<keyword evidence="3" id="KW-0548">Nucleotidyltransferase</keyword>
<dbReference type="PANTHER" id="PTHR33064:SF37">
    <property type="entry name" value="RIBONUCLEASE H"/>
    <property type="match status" value="1"/>
</dbReference>
<dbReference type="PROSITE" id="PS50878">
    <property type="entry name" value="RT_POL"/>
    <property type="match status" value="1"/>
</dbReference>
<proteinExistence type="predicted"/>
<keyword evidence="4" id="KW-0540">Nuclease</keyword>
<dbReference type="InterPro" id="IPR041577">
    <property type="entry name" value="RT_RNaseH_2"/>
</dbReference>
<keyword evidence="2" id="KW-0808">Transferase</keyword>
<dbReference type="GO" id="GO:0004519">
    <property type="term" value="F:endonuclease activity"/>
    <property type="evidence" value="ECO:0007669"/>
    <property type="project" value="UniProtKB-KW"/>
</dbReference>
<organism evidence="9 10">
    <name type="scientific">Cicer arietinum</name>
    <name type="common">Chickpea</name>
    <name type="synonym">Garbanzo</name>
    <dbReference type="NCBI Taxonomy" id="3827"/>
    <lineage>
        <taxon>Eukaryota</taxon>
        <taxon>Viridiplantae</taxon>
        <taxon>Streptophyta</taxon>
        <taxon>Embryophyta</taxon>
        <taxon>Tracheophyta</taxon>
        <taxon>Spermatophyta</taxon>
        <taxon>Magnoliopsida</taxon>
        <taxon>eudicotyledons</taxon>
        <taxon>Gunneridae</taxon>
        <taxon>Pentapetalae</taxon>
        <taxon>rosids</taxon>
        <taxon>fabids</taxon>
        <taxon>Fabales</taxon>
        <taxon>Fabaceae</taxon>
        <taxon>Papilionoideae</taxon>
        <taxon>50 kb inversion clade</taxon>
        <taxon>NPAAA clade</taxon>
        <taxon>Hologalegina</taxon>
        <taxon>IRL clade</taxon>
        <taxon>Cicereae</taxon>
        <taxon>Cicer</taxon>
    </lineage>
</organism>
<dbReference type="PANTHER" id="PTHR33064">
    <property type="entry name" value="POL PROTEIN"/>
    <property type="match status" value="1"/>
</dbReference>
<evidence type="ECO:0000256" key="3">
    <source>
        <dbReference type="ARBA" id="ARBA00022695"/>
    </source>
</evidence>